<keyword evidence="4" id="KW-0472">Membrane</keyword>
<evidence type="ECO:0000256" key="3">
    <source>
        <dbReference type="ARBA" id="ARBA00022989"/>
    </source>
</evidence>
<evidence type="ECO:0000256" key="4">
    <source>
        <dbReference type="ARBA" id="ARBA00023136"/>
    </source>
</evidence>
<keyword evidence="2" id="KW-0812">Transmembrane</keyword>
<evidence type="ECO:0000259" key="5">
    <source>
        <dbReference type="Pfam" id="PF04357"/>
    </source>
</evidence>
<evidence type="ECO:0000313" key="7">
    <source>
        <dbReference type="Proteomes" id="UP000007721"/>
    </source>
</evidence>
<dbReference type="STRING" id="316067.Geob_0348"/>
<evidence type="ECO:0000256" key="2">
    <source>
        <dbReference type="ARBA" id="ARBA00022692"/>
    </source>
</evidence>
<dbReference type="GO" id="GO:0005886">
    <property type="term" value="C:plasma membrane"/>
    <property type="evidence" value="ECO:0007669"/>
    <property type="project" value="InterPro"/>
</dbReference>
<dbReference type="InterPro" id="IPR007452">
    <property type="entry name" value="TamB_C"/>
</dbReference>
<evidence type="ECO:0000256" key="1">
    <source>
        <dbReference type="ARBA" id="ARBA00004167"/>
    </source>
</evidence>
<dbReference type="RefSeq" id="WP_012645448.1">
    <property type="nucleotide sequence ID" value="NC_011979.1"/>
</dbReference>
<dbReference type="OrthoDB" id="5288149at2"/>
<reference evidence="6 7" key="1">
    <citation type="submission" date="2009-01" db="EMBL/GenBank/DDBJ databases">
        <title>Complete sequence of Geobacter sp. FRC-32.</title>
        <authorList>
            <consortium name="US DOE Joint Genome Institute"/>
            <person name="Lucas S."/>
            <person name="Copeland A."/>
            <person name="Lapidus A."/>
            <person name="Glavina del Rio T."/>
            <person name="Dalin E."/>
            <person name="Tice H."/>
            <person name="Bruce D."/>
            <person name="Goodwin L."/>
            <person name="Pitluck S."/>
            <person name="Saunders E."/>
            <person name="Brettin T."/>
            <person name="Detter J.C."/>
            <person name="Han C."/>
            <person name="Larimer F."/>
            <person name="Land M."/>
            <person name="Hauser L."/>
            <person name="Kyrpides N."/>
            <person name="Ovchinnikova G."/>
            <person name="Kostka J."/>
            <person name="Richardson P."/>
        </authorList>
    </citation>
    <scope>NUCLEOTIDE SEQUENCE [LARGE SCALE GENOMIC DNA]</scope>
    <source>
        <strain evidence="7">DSM 22248 / JCM 15807 / FRC-32</strain>
    </source>
</reference>
<keyword evidence="3" id="KW-1133">Transmembrane helix</keyword>
<sequence length="1328" mass="141140">MKRAIAYGLAVLLAVLLTAAIVAMGWIFGTTAGARWTLQSLSRYTPLQISAARVEGRLLDSLRLEGVKIRSGLKQATIGQLEFQWRPVWLVTGSLVVDELVLAAVAVRDDTPSTKKPLDLSWPRLPGLADHVDAEIRSLRLTDLRYRHADAEPVQVKNLAATISWRDGVLSLPSMTMTTDGGKVKGKMAAGFHRPSLAMDLVMTPAKPVAQMDSLSVSGRLLPATAPEQLVGPVLVTGRARGAPQLEIKTELGLTRNALNLRRLKIIRPGSRGAITGEGSINLAAVEPEVKLSLIAADLDLSRELKMPTDLSGSLTLTGSSKRYQGQFSIGNRGKGWRDASLAATFRGGDKGLSLAPLNGSMLGGTVAGMLEVDWLGGITAKGRLQGKNLDPARLAKDWTGNVNFNAAAEVAVPKQGSLQGKADVVLLESRLHGQPLSGRVKGELAGKNLQIANLDLHGRGFDLHGSGDVSRRFDLAAVVTDLSRLVPETAGELRLAGWGVWKDGSAAGSISGSGRKLKGRGLGIENVNFEGRVPQGKDQPVHLAAFLQKAAYRQFQADSIRLKMDGRISDHLLSLEMTAPEASINLALAGSYSGGSWQGTINRFYGRDRIGPWRLLAPTRLQASSAKLSLARMALAGTGRERLEARAEFSPGPVTGDVDVQWEAISLNRLTPWLQGVQVTGLSNGAMAGSVLSGDRLSFNIKAGGQAKVTREGRTVTIERANLNGAGSEKGIHLDLDVKAAEGVQLEAKLATAAPARLALPEQGTMELKWRVADLALLQPWMKGNIKVAGGLEGAAKGKFLPENRLEMTGDVTLTGGNLHWQKPEGEGTMALKDASLKWSWRGDTLRGSVGLTLAEFGQARGSFTLPVPAAFPVSPDPHGAVSAALSGRVQEQGVLSAFMPGLVQETHGQVDVDLGVGGVWQEPRLHGKLQLSQAGAYLPAAGITLRDVTLSANLDKDQVGITLSAISGPGRLKGEGVALLKGWQLDSYRGIITGDRFQLIHLPELEASGSPQLSFDGTLKKLAVRGEVRLPVLLIHGQPPRAGIQPSNDVILEGAPAEKKAPPLALDIQVRVTLGDRVLVKAEGIDAQMGGSMDLTLASLDNISSKGEIKVVKGRYKAYGLDLAIARGRVFYAGGPVNEPLLDILALRTVGEVRAGVTVSGTPRTPVIKLYSVPAMPDMDILAYMVLGHPLGASSEQAGLMAQAAGLLLSTGQSVVLQDQIKNRLGLSTIEIESGKQDAAEKMGYKQIPVTPSGVAPAKQADAGVSQSILTLGKYLTPQLYISYGRSLFTGANLFRLRYDISRRLQLETETGSESGVDLYYKMNFN</sequence>
<dbReference type="PANTHER" id="PTHR36985">
    <property type="entry name" value="TRANSLOCATION AND ASSEMBLY MODULE SUBUNIT TAMB"/>
    <property type="match status" value="1"/>
</dbReference>
<dbReference type="PANTHER" id="PTHR36985:SF1">
    <property type="entry name" value="TRANSLOCATION AND ASSEMBLY MODULE SUBUNIT TAMB"/>
    <property type="match status" value="1"/>
</dbReference>
<dbReference type="Pfam" id="PF04357">
    <property type="entry name" value="TamB"/>
    <property type="match status" value="1"/>
</dbReference>
<comment type="subcellular location">
    <subcellularLocation>
        <location evidence="1">Membrane</location>
        <topology evidence="1">Single-pass membrane protein</topology>
    </subcellularLocation>
</comment>
<dbReference type="GO" id="GO:0009306">
    <property type="term" value="P:protein secretion"/>
    <property type="evidence" value="ECO:0007669"/>
    <property type="project" value="InterPro"/>
</dbReference>
<dbReference type="KEGG" id="geo:Geob_0348"/>
<dbReference type="Proteomes" id="UP000007721">
    <property type="component" value="Chromosome"/>
</dbReference>
<name>B9LYY7_GEODF</name>
<accession>B9LYY7</accession>
<dbReference type="eggNOG" id="COG2911">
    <property type="taxonomic scope" value="Bacteria"/>
</dbReference>
<feature type="domain" description="Translocation and assembly module TamB C-terminal" evidence="5">
    <location>
        <begin position="968"/>
        <end position="1327"/>
    </location>
</feature>
<gene>
    <name evidence="6" type="ordered locus">Geob_0348</name>
</gene>
<protein>
    <recommendedName>
        <fullName evidence="5">Translocation and assembly module TamB C-terminal domain-containing protein</fullName>
    </recommendedName>
</protein>
<evidence type="ECO:0000313" key="6">
    <source>
        <dbReference type="EMBL" id="ACM18719.1"/>
    </source>
</evidence>
<proteinExistence type="predicted"/>
<keyword evidence="7" id="KW-1185">Reference proteome</keyword>
<dbReference type="HOGENOM" id="CLU_002338_2_1_7"/>
<dbReference type="GO" id="GO:0097347">
    <property type="term" value="C:TAM protein secretion complex"/>
    <property type="evidence" value="ECO:0007669"/>
    <property type="project" value="TreeGrafter"/>
</dbReference>
<dbReference type="EMBL" id="CP001390">
    <property type="protein sequence ID" value="ACM18719.1"/>
    <property type="molecule type" value="Genomic_DNA"/>
</dbReference>
<organism evidence="6 7">
    <name type="scientific">Geotalea daltonii (strain DSM 22248 / JCM 15807 / FRC-32)</name>
    <name type="common">Geobacter daltonii</name>
    <dbReference type="NCBI Taxonomy" id="316067"/>
    <lineage>
        <taxon>Bacteria</taxon>
        <taxon>Pseudomonadati</taxon>
        <taxon>Thermodesulfobacteriota</taxon>
        <taxon>Desulfuromonadia</taxon>
        <taxon>Geobacterales</taxon>
        <taxon>Geobacteraceae</taxon>
        <taxon>Geotalea</taxon>
    </lineage>
</organism>